<dbReference type="EMBL" id="JACHFQ010000002">
    <property type="protein sequence ID" value="MBB5225324.1"/>
    <property type="molecule type" value="Genomic_DNA"/>
</dbReference>
<dbReference type="InterPro" id="IPR004843">
    <property type="entry name" value="Calcineurin-like_PHP"/>
</dbReference>
<dbReference type="Gene3D" id="3.60.21.10">
    <property type="match status" value="1"/>
</dbReference>
<evidence type="ECO:0000313" key="2">
    <source>
        <dbReference type="EMBL" id="MBB5225324.1"/>
    </source>
</evidence>
<accession>A0A7W8G7K6</accession>
<sequence>MPSHEDLLSLLESGISTLEGENADYRPLDSEKRAGGLLDFTSGDYKNLPLLVVPDLHGRGKFLLDILDFKCGSKTVLELLEAGQIIICCVGDIFHSENRGRERWKQAFVESMAGNLVNEPMKLEMRENLSLLEMILSLKSAFAGHFHILKGNHENVLNEDHRSKYGNVPFRKFCDEGNLVSDFLQHYYDDLILHEISYFEKSLPICAAFSGCVVSHAEPADFFSRQEIIDYHKSGSFVTFALTWTANDAAREGSVAHLFEELLPEPSRKGAWYFSGHRPVLGKYALRQNGRLVQIHNPEIEQVAVVVPGRKFNPETDIVVVG</sequence>
<dbReference type="GO" id="GO:0016787">
    <property type="term" value="F:hydrolase activity"/>
    <property type="evidence" value="ECO:0007669"/>
    <property type="project" value="InterPro"/>
</dbReference>
<name>A0A7W8G7K6_9SPIR</name>
<evidence type="ECO:0000259" key="1">
    <source>
        <dbReference type="Pfam" id="PF00149"/>
    </source>
</evidence>
<feature type="domain" description="Calcineurin-like phosphoesterase" evidence="1">
    <location>
        <begin position="49"/>
        <end position="178"/>
    </location>
</feature>
<dbReference type="Pfam" id="PF00149">
    <property type="entry name" value="Metallophos"/>
    <property type="match status" value="1"/>
</dbReference>
<dbReference type="InterPro" id="IPR029052">
    <property type="entry name" value="Metallo-depent_PP-like"/>
</dbReference>
<comment type="caution">
    <text evidence="2">The sequence shown here is derived from an EMBL/GenBank/DDBJ whole genome shotgun (WGS) entry which is preliminary data.</text>
</comment>
<proteinExistence type="predicted"/>
<protein>
    <recommendedName>
        <fullName evidence="1">Calcineurin-like phosphoesterase domain-containing protein</fullName>
    </recommendedName>
</protein>
<keyword evidence="3" id="KW-1185">Reference proteome</keyword>
<evidence type="ECO:0000313" key="3">
    <source>
        <dbReference type="Proteomes" id="UP000518887"/>
    </source>
</evidence>
<organism evidence="2 3">
    <name type="scientific">Treponema ruminis</name>
    <dbReference type="NCBI Taxonomy" id="744515"/>
    <lineage>
        <taxon>Bacteria</taxon>
        <taxon>Pseudomonadati</taxon>
        <taxon>Spirochaetota</taxon>
        <taxon>Spirochaetia</taxon>
        <taxon>Spirochaetales</taxon>
        <taxon>Treponemataceae</taxon>
        <taxon>Treponema</taxon>
    </lineage>
</organism>
<dbReference type="Proteomes" id="UP000518887">
    <property type="component" value="Unassembled WGS sequence"/>
</dbReference>
<reference evidence="2 3" key="1">
    <citation type="submission" date="2020-08" db="EMBL/GenBank/DDBJ databases">
        <title>Genomic Encyclopedia of Type Strains, Phase IV (KMG-IV): sequencing the most valuable type-strain genomes for metagenomic binning, comparative biology and taxonomic classification.</title>
        <authorList>
            <person name="Goeker M."/>
        </authorList>
    </citation>
    <scope>NUCLEOTIDE SEQUENCE [LARGE SCALE GENOMIC DNA]</scope>
    <source>
        <strain evidence="2 3">DSM 103462</strain>
    </source>
</reference>
<dbReference type="SUPFAM" id="SSF56300">
    <property type="entry name" value="Metallo-dependent phosphatases"/>
    <property type="match status" value="1"/>
</dbReference>
<gene>
    <name evidence="2" type="ORF">HNP76_000668</name>
</gene>
<dbReference type="RefSeq" id="WP_184657497.1">
    <property type="nucleotide sequence ID" value="NZ_CP031518.1"/>
</dbReference>
<dbReference type="AlphaFoldDB" id="A0A7W8G7K6"/>